<feature type="transmembrane region" description="Helical" evidence="1">
    <location>
        <begin position="20"/>
        <end position="40"/>
    </location>
</feature>
<accession>A0AAD9MKG1</accession>
<evidence type="ECO:0000256" key="1">
    <source>
        <dbReference type="SAM" id="Phobius"/>
    </source>
</evidence>
<name>A0AAD9MKG1_PROWI</name>
<keyword evidence="4" id="KW-1185">Reference proteome</keyword>
<gene>
    <name evidence="3" type="ORF">QBZ16_001225</name>
</gene>
<sequence length="361" mass="41258">MDDPQGKLRTPQAKSRGRWIAGALIVGLCLGFAISQEYYLKTYARGGDAIVPAWATRRQSRETGGTAQPNKELRRILKRIAPKKEVMIAISNANLLKEQTLATWLKAVQRLNFNNWLIVAIDEELRDYCKEHGINHYYRPVKIPKTQAGTGDNHAISSMKFEILEEFLTLGWSVLLSDVDVLVVQNPFDHLKRDSDVEGMSDGFDDLTAYGGTYGVDDPSMGWSRYAEGYRHMAMNSGLFYLRAGPRTLDLMRRIARRVTTEHVWDQTAYNQEMFRLSNGDYVSPQVAVRVMDIDLFMNSKRLFKFVRHLPQDQQKLPVMVHINYHPEKTERLMAAYQYFIEGDKEALSPWADGSGRAQST</sequence>
<dbReference type="Pfam" id="PF03407">
    <property type="entry name" value="Nucleotid_trans"/>
    <property type="match status" value="1"/>
</dbReference>
<dbReference type="GO" id="GO:0016757">
    <property type="term" value="F:glycosyltransferase activity"/>
    <property type="evidence" value="ECO:0007669"/>
    <property type="project" value="InterPro"/>
</dbReference>
<dbReference type="InterPro" id="IPR005069">
    <property type="entry name" value="Nucl-diP-sugar_transferase"/>
</dbReference>
<evidence type="ECO:0000313" key="3">
    <source>
        <dbReference type="EMBL" id="KAK2076293.1"/>
    </source>
</evidence>
<proteinExistence type="predicted"/>
<dbReference type="InterPro" id="IPR044290">
    <property type="entry name" value="RRA1/2/3"/>
</dbReference>
<dbReference type="PANTHER" id="PTHR46581">
    <property type="entry name" value="ARABINOSYLTRANSFERASE RRA3"/>
    <property type="match status" value="1"/>
</dbReference>
<dbReference type="GO" id="GO:0080147">
    <property type="term" value="P:root hair cell development"/>
    <property type="evidence" value="ECO:0007669"/>
    <property type="project" value="InterPro"/>
</dbReference>
<dbReference type="PANTHER" id="PTHR46581:SF3">
    <property type="entry name" value="ARABINOSYLTRANSFERASE RRA3"/>
    <property type="match status" value="1"/>
</dbReference>
<dbReference type="AlphaFoldDB" id="A0AAD9MKG1"/>
<organism evidence="3 4">
    <name type="scientific">Prototheca wickerhamii</name>
    <dbReference type="NCBI Taxonomy" id="3111"/>
    <lineage>
        <taxon>Eukaryota</taxon>
        <taxon>Viridiplantae</taxon>
        <taxon>Chlorophyta</taxon>
        <taxon>core chlorophytes</taxon>
        <taxon>Trebouxiophyceae</taxon>
        <taxon>Chlorellales</taxon>
        <taxon>Chlorellaceae</taxon>
        <taxon>Prototheca</taxon>
    </lineage>
</organism>
<evidence type="ECO:0000259" key="2">
    <source>
        <dbReference type="Pfam" id="PF03407"/>
    </source>
</evidence>
<keyword evidence="1" id="KW-0812">Transmembrane</keyword>
<dbReference type="Proteomes" id="UP001255856">
    <property type="component" value="Unassembled WGS sequence"/>
</dbReference>
<comment type="caution">
    <text evidence="3">The sequence shown here is derived from an EMBL/GenBank/DDBJ whole genome shotgun (WGS) entry which is preliminary data.</text>
</comment>
<protein>
    <recommendedName>
        <fullName evidence="2">Nucleotide-diphospho-sugar transferase domain-containing protein</fullName>
    </recommendedName>
</protein>
<dbReference type="EMBL" id="JASFZW010000011">
    <property type="protein sequence ID" value="KAK2076293.1"/>
    <property type="molecule type" value="Genomic_DNA"/>
</dbReference>
<reference evidence="3" key="1">
    <citation type="submission" date="2021-01" db="EMBL/GenBank/DDBJ databases">
        <authorList>
            <person name="Eckstrom K.M.E."/>
        </authorList>
    </citation>
    <scope>NUCLEOTIDE SEQUENCE</scope>
    <source>
        <strain evidence="3">UVCC 0001</strain>
    </source>
</reference>
<keyword evidence="1" id="KW-1133">Transmembrane helix</keyword>
<feature type="domain" description="Nucleotide-diphospho-sugar transferase" evidence="2">
    <location>
        <begin position="114"/>
        <end position="330"/>
    </location>
</feature>
<evidence type="ECO:0000313" key="4">
    <source>
        <dbReference type="Proteomes" id="UP001255856"/>
    </source>
</evidence>
<keyword evidence="1" id="KW-0472">Membrane</keyword>